<sequence length="75" mass="7751">MPAQVGAVKVIAISNSSIFNIGDVYAMAPVSTAKTFAGGGSFNTGDGISVDLSNSTTYVNDEDYIDQSLINSDDI</sequence>
<accession>A0ABV6LR05</accession>
<dbReference type="EMBL" id="JBHLTP010000011">
    <property type="protein sequence ID" value="MFC0524847.1"/>
    <property type="molecule type" value="Genomic_DNA"/>
</dbReference>
<organism evidence="1 2">
    <name type="scientific">Pontibacillus salicampi</name>
    <dbReference type="NCBI Taxonomy" id="1449801"/>
    <lineage>
        <taxon>Bacteria</taxon>
        <taxon>Bacillati</taxon>
        <taxon>Bacillota</taxon>
        <taxon>Bacilli</taxon>
        <taxon>Bacillales</taxon>
        <taxon>Bacillaceae</taxon>
        <taxon>Pontibacillus</taxon>
    </lineage>
</organism>
<name>A0ABV6LR05_9BACI</name>
<proteinExistence type="predicted"/>
<evidence type="ECO:0000313" key="1">
    <source>
        <dbReference type="EMBL" id="MFC0524847.1"/>
    </source>
</evidence>
<reference evidence="1 2" key="1">
    <citation type="submission" date="2024-09" db="EMBL/GenBank/DDBJ databases">
        <authorList>
            <person name="Sun Q."/>
            <person name="Mori K."/>
        </authorList>
    </citation>
    <scope>NUCLEOTIDE SEQUENCE [LARGE SCALE GENOMIC DNA]</scope>
    <source>
        <strain evidence="1 2">NCAIM B.02529</strain>
    </source>
</reference>
<dbReference type="RefSeq" id="WP_377349280.1">
    <property type="nucleotide sequence ID" value="NZ_JBHLTP010000011.1"/>
</dbReference>
<protein>
    <submittedName>
        <fullName evidence="1">Spore germination protein</fullName>
    </submittedName>
</protein>
<dbReference type="Proteomes" id="UP001589836">
    <property type="component" value="Unassembled WGS sequence"/>
</dbReference>
<dbReference type="InterPro" id="IPR019618">
    <property type="entry name" value="Spore_germination_GerPA"/>
</dbReference>
<dbReference type="PANTHER" id="PTHR37808">
    <property type="entry name" value="SPORE GERMINATION PROTEIN-LIKE PROTEIN YDZR-RELATED"/>
    <property type="match status" value="1"/>
</dbReference>
<dbReference type="PANTHER" id="PTHR37808:SF3">
    <property type="entry name" value="SPORE GERMINATION PROTEIN GERPA-RELATED"/>
    <property type="match status" value="1"/>
</dbReference>
<dbReference type="Pfam" id="PF10676">
    <property type="entry name" value="gerPA"/>
    <property type="match status" value="1"/>
</dbReference>
<keyword evidence="2" id="KW-1185">Reference proteome</keyword>
<comment type="caution">
    <text evidence="1">The sequence shown here is derived from an EMBL/GenBank/DDBJ whole genome shotgun (WGS) entry which is preliminary data.</text>
</comment>
<evidence type="ECO:0000313" key="2">
    <source>
        <dbReference type="Proteomes" id="UP001589836"/>
    </source>
</evidence>
<gene>
    <name evidence="1" type="ORF">ACFFGV_14810</name>
</gene>